<name>A0A135LKR8_PENPA</name>
<dbReference type="Proteomes" id="UP000070168">
    <property type="component" value="Unassembled WGS sequence"/>
</dbReference>
<dbReference type="GeneID" id="63710095"/>
<gene>
    <name evidence="1" type="ORF">PGRI_070810</name>
</gene>
<protein>
    <submittedName>
        <fullName evidence="1">Uncharacterized protein</fullName>
    </submittedName>
</protein>
<reference evidence="1 2" key="1">
    <citation type="journal article" date="2016" name="BMC Genomics">
        <title>Genome sequencing and secondary metabolism of the postharvest pathogen Penicillium griseofulvum.</title>
        <authorList>
            <person name="Banani H."/>
            <person name="Marcet-Houben M."/>
            <person name="Ballester A.R."/>
            <person name="Abbruscato P."/>
            <person name="Gonzalez-Candelas L."/>
            <person name="Gabaldon T."/>
            <person name="Spadaro D."/>
        </authorList>
    </citation>
    <scope>NUCLEOTIDE SEQUENCE [LARGE SCALE GENOMIC DNA]</scope>
    <source>
        <strain evidence="1 2">PG3</strain>
    </source>
</reference>
<dbReference type="AlphaFoldDB" id="A0A135LKR8"/>
<organism evidence="1 2">
    <name type="scientific">Penicillium patulum</name>
    <name type="common">Penicillium griseofulvum</name>
    <dbReference type="NCBI Taxonomy" id="5078"/>
    <lineage>
        <taxon>Eukaryota</taxon>
        <taxon>Fungi</taxon>
        <taxon>Dikarya</taxon>
        <taxon>Ascomycota</taxon>
        <taxon>Pezizomycotina</taxon>
        <taxon>Eurotiomycetes</taxon>
        <taxon>Eurotiomycetidae</taxon>
        <taxon>Eurotiales</taxon>
        <taxon>Aspergillaceae</taxon>
        <taxon>Penicillium</taxon>
    </lineage>
</organism>
<proteinExistence type="predicted"/>
<sequence length="187" mass="20605">MSTWVIMIQDGRVDHVGLCRASYNEFGACRAAILVILAESLNSGRSQRLQDGLHRGMGLIRQMVGGSSSQSEISYLESIEAAISQLLAVPEEDSVLQSRSDQSSISAYSKFKDWTQSLKKDKSASGNVELSSFSPLSHLTPGTEAFANPELNDMTAFFDPDWSNGDFDFDTYNLSSPSRLCHIEIRK</sequence>
<dbReference type="STRING" id="5078.A0A135LKR8"/>
<evidence type="ECO:0000313" key="2">
    <source>
        <dbReference type="Proteomes" id="UP000070168"/>
    </source>
</evidence>
<comment type="caution">
    <text evidence="1">The sequence shown here is derived from an EMBL/GenBank/DDBJ whole genome shotgun (WGS) entry which is preliminary data.</text>
</comment>
<dbReference type="RefSeq" id="XP_040648036.1">
    <property type="nucleotide sequence ID" value="XM_040794795.1"/>
</dbReference>
<keyword evidence="2" id="KW-1185">Reference proteome</keyword>
<accession>A0A135LKR8</accession>
<dbReference type="EMBL" id="LHQR01000049">
    <property type="protein sequence ID" value="KXG49500.1"/>
    <property type="molecule type" value="Genomic_DNA"/>
</dbReference>
<dbReference type="OrthoDB" id="3266505at2759"/>
<evidence type="ECO:0000313" key="1">
    <source>
        <dbReference type="EMBL" id="KXG49500.1"/>
    </source>
</evidence>